<feature type="region of interest" description="Disordered" evidence="2">
    <location>
        <begin position="402"/>
        <end position="456"/>
    </location>
</feature>
<dbReference type="Pfam" id="PF00620">
    <property type="entry name" value="RhoGAP"/>
    <property type="match status" value="1"/>
</dbReference>
<evidence type="ECO:0000313" key="6">
    <source>
        <dbReference type="Proteomes" id="UP000887569"/>
    </source>
</evidence>
<dbReference type="WBParaSite" id="PgR012_g033_t01">
    <property type="protein sequence ID" value="PgR012_g033_t01"/>
    <property type="gene ID" value="PgR012_g033"/>
</dbReference>
<dbReference type="PANTHER" id="PTHR23176:SF129">
    <property type="entry name" value="RHO GTPASE ACTIVATING PROTEIN AT 16F, ISOFORM E-RELATED"/>
    <property type="match status" value="1"/>
</dbReference>
<keyword evidence="6" id="KW-1185">Reference proteome</keyword>
<name>A0A915AS05_PARUN</name>
<evidence type="ECO:0000259" key="5">
    <source>
        <dbReference type="PROSITE" id="PS50238"/>
    </source>
</evidence>
<dbReference type="SMART" id="SM00456">
    <property type="entry name" value="WW"/>
    <property type="match status" value="1"/>
</dbReference>
<feature type="compositionally biased region" description="Basic and acidic residues" evidence="2">
    <location>
        <begin position="71"/>
        <end position="88"/>
    </location>
</feature>
<feature type="region of interest" description="Disordered" evidence="2">
    <location>
        <begin position="658"/>
        <end position="680"/>
    </location>
</feature>
<dbReference type="InterPro" id="IPR011993">
    <property type="entry name" value="PH-like_dom_sf"/>
</dbReference>
<dbReference type="InterPro" id="IPR001202">
    <property type="entry name" value="WW_dom"/>
</dbReference>
<dbReference type="Gene3D" id="2.20.70.10">
    <property type="match status" value="1"/>
</dbReference>
<dbReference type="Pfam" id="PF00397">
    <property type="entry name" value="WW"/>
    <property type="match status" value="1"/>
</dbReference>
<accession>A0A915AS05</accession>
<feature type="domain" description="WW" evidence="4">
    <location>
        <begin position="89"/>
        <end position="122"/>
    </location>
</feature>
<feature type="domain" description="Rho-GAP" evidence="5">
    <location>
        <begin position="497"/>
        <end position="712"/>
    </location>
</feature>
<dbReference type="InterPro" id="IPR000198">
    <property type="entry name" value="RhoGAP_dom"/>
</dbReference>
<dbReference type="CDD" id="cd00201">
    <property type="entry name" value="WW"/>
    <property type="match status" value="1"/>
</dbReference>
<reference evidence="7" key="1">
    <citation type="submission" date="2022-11" db="UniProtKB">
        <authorList>
            <consortium name="WormBaseParasite"/>
        </authorList>
    </citation>
    <scope>IDENTIFICATION</scope>
</reference>
<feature type="compositionally biased region" description="Low complexity" evidence="2">
    <location>
        <begin position="407"/>
        <end position="416"/>
    </location>
</feature>
<dbReference type="InterPro" id="IPR036020">
    <property type="entry name" value="WW_dom_sf"/>
</dbReference>
<dbReference type="SUPFAM" id="SSF51045">
    <property type="entry name" value="WW domain"/>
    <property type="match status" value="1"/>
</dbReference>
<dbReference type="Gene3D" id="2.30.29.30">
    <property type="entry name" value="Pleckstrin-homology domain (PH domain)/Phosphotyrosine-binding domain (PTB)"/>
    <property type="match status" value="1"/>
</dbReference>
<evidence type="ECO:0000256" key="2">
    <source>
        <dbReference type="SAM" id="MobiDB-lite"/>
    </source>
</evidence>
<dbReference type="InterPro" id="IPR050729">
    <property type="entry name" value="Rho-GAP"/>
</dbReference>
<dbReference type="GO" id="GO:0005737">
    <property type="term" value="C:cytoplasm"/>
    <property type="evidence" value="ECO:0007669"/>
    <property type="project" value="TreeGrafter"/>
</dbReference>
<dbReference type="InterPro" id="IPR001849">
    <property type="entry name" value="PH_domain"/>
</dbReference>
<evidence type="ECO:0000259" key="4">
    <source>
        <dbReference type="PROSITE" id="PS50020"/>
    </source>
</evidence>
<dbReference type="CDD" id="cd13233">
    <property type="entry name" value="PH_ARHGAP9-like"/>
    <property type="match status" value="1"/>
</dbReference>
<feature type="domain" description="PH" evidence="3">
    <location>
        <begin position="265"/>
        <end position="380"/>
    </location>
</feature>
<dbReference type="SMART" id="SM00233">
    <property type="entry name" value="PH"/>
    <property type="match status" value="1"/>
</dbReference>
<dbReference type="SUPFAM" id="SSF48350">
    <property type="entry name" value="GTPase activation domain, GAP"/>
    <property type="match status" value="1"/>
</dbReference>
<keyword evidence="1" id="KW-0343">GTPase activation</keyword>
<feature type="region of interest" description="Disordered" evidence="2">
    <location>
        <begin position="66"/>
        <end position="88"/>
    </location>
</feature>
<proteinExistence type="predicted"/>
<evidence type="ECO:0000259" key="3">
    <source>
        <dbReference type="PROSITE" id="PS50003"/>
    </source>
</evidence>
<dbReference type="PROSITE" id="PS50003">
    <property type="entry name" value="PH_DOMAIN"/>
    <property type="match status" value="1"/>
</dbReference>
<sequence>MSAPTAMAHPSDDRCFVSTSLPKFPTRNIDEQVVEMSEQEFDQAYRRSADNAENFFEDEHVYANVQEMEEESRRREQPPTPDVTERPIRDLGNGWLEFLTETGRSYFFNSETGDCQWKPPRFLNRPSLVSATMNGAMGHYDNVVVPLTDVPTHEEDSVASCSAPVSPLTAAKSLTDMMESVDSGIGRTSISVRNKVVDKMAEKRISMQVVSNELARRVDAFKSSEELAAAEIAHLVSRSHRFDDTTSSDTSSLMVQVPAMSFSQKSIKCGTLNKCKVAEAGSRLKKKEWSPCYIFLSSAHIIFYKDEKSAEKSGRHYEAPLGMCDLRGASLQWLENEKDKRKKHEHIIQLELIDNTIYQFSTANSQDINGWFHALRQVISRLPRPDAYPTPVLERVNMASGVSRNPSSLSHSHSSSPFISTPARHSTKKGKASSKDVMTSSTTDDGRAGASSVMGPTEVVPTRESIIEKLRRFFRSRPSIDSLKEKGIYRPEPVFGSTLQAICQHEHSMVPRFIQLVTEVIESRGLDTDGLYRVSGNLSAIQKIRCHVDQEKYEVLLREEDVHVLTGALKLFFRELSEPIFPVSLAKDFIFANRLPNGDTKVKAFDELLRKLPLINRETLKVLFGHLLRVASHADKNRMEIHNLAIMFGPSLFSSGLEPGGESKKRNASKKKAVDKKLKEKPTVQSNSHLAFNMIMQGQTVEFLLKEFGRFPILQGQAV</sequence>
<dbReference type="SMART" id="SM00324">
    <property type="entry name" value="RhoGAP"/>
    <property type="match status" value="1"/>
</dbReference>
<dbReference type="AlphaFoldDB" id="A0A915AS05"/>
<dbReference type="PROSITE" id="PS50238">
    <property type="entry name" value="RHOGAP"/>
    <property type="match status" value="1"/>
</dbReference>
<dbReference type="InterPro" id="IPR008936">
    <property type="entry name" value="Rho_GTPase_activation_prot"/>
</dbReference>
<dbReference type="GO" id="GO:0007165">
    <property type="term" value="P:signal transduction"/>
    <property type="evidence" value="ECO:0007669"/>
    <property type="project" value="InterPro"/>
</dbReference>
<dbReference type="PROSITE" id="PS50020">
    <property type="entry name" value="WW_DOMAIN_2"/>
    <property type="match status" value="1"/>
</dbReference>
<evidence type="ECO:0000256" key="1">
    <source>
        <dbReference type="ARBA" id="ARBA00022468"/>
    </source>
</evidence>
<dbReference type="PANTHER" id="PTHR23176">
    <property type="entry name" value="RHO/RAC/CDC GTPASE-ACTIVATING PROTEIN"/>
    <property type="match status" value="1"/>
</dbReference>
<dbReference type="Gene3D" id="1.10.555.10">
    <property type="entry name" value="Rho GTPase activation protein"/>
    <property type="match status" value="1"/>
</dbReference>
<dbReference type="Pfam" id="PF00169">
    <property type="entry name" value="PH"/>
    <property type="match status" value="1"/>
</dbReference>
<evidence type="ECO:0000313" key="7">
    <source>
        <dbReference type="WBParaSite" id="PgR012_g033_t01"/>
    </source>
</evidence>
<dbReference type="Proteomes" id="UP000887569">
    <property type="component" value="Unplaced"/>
</dbReference>
<dbReference type="SUPFAM" id="SSF50729">
    <property type="entry name" value="PH domain-like"/>
    <property type="match status" value="1"/>
</dbReference>
<dbReference type="GO" id="GO:0005096">
    <property type="term" value="F:GTPase activator activity"/>
    <property type="evidence" value="ECO:0007669"/>
    <property type="project" value="UniProtKB-KW"/>
</dbReference>
<organism evidence="6 7">
    <name type="scientific">Parascaris univalens</name>
    <name type="common">Nematode worm</name>
    <dbReference type="NCBI Taxonomy" id="6257"/>
    <lineage>
        <taxon>Eukaryota</taxon>
        <taxon>Metazoa</taxon>
        <taxon>Ecdysozoa</taxon>
        <taxon>Nematoda</taxon>
        <taxon>Chromadorea</taxon>
        <taxon>Rhabditida</taxon>
        <taxon>Spirurina</taxon>
        <taxon>Ascaridomorpha</taxon>
        <taxon>Ascaridoidea</taxon>
        <taxon>Ascarididae</taxon>
        <taxon>Parascaris</taxon>
    </lineage>
</organism>
<protein>
    <submittedName>
        <fullName evidence="7">Uncharacterized protein</fullName>
    </submittedName>
</protein>